<dbReference type="AlphaFoldDB" id="A0A1X1VXU9"/>
<reference evidence="2 3" key="1">
    <citation type="submission" date="2016-01" db="EMBL/GenBank/DDBJ databases">
        <title>The new phylogeny of the genus Mycobacterium.</title>
        <authorList>
            <person name="Tarcisio F."/>
            <person name="Conor M."/>
            <person name="Antonella G."/>
            <person name="Elisabetta G."/>
            <person name="Giulia F.S."/>
            <person name="Sara T."/>
            <person name="Anna F."/>
            <person name="Clotilde B."/>
            <person name="Roberto B."/>
            <person name="Veronica D.S."/>
            <person name="Fabio R."/>
            <person name="Monica P."/>
            <person name="Olivier J."/>
            <person name="Enrico T."/>
            <person name="Nicola S."/>
        </authorList>
    </citation>
    <scope>NUCLEOTIDE SEQUENCE [LARGE SCALE GENOMIC DNA]</scope>
    <source>
        <strain evidence="2 3">DSM 43505</strain>
    </source>
</reference>
<accession>A0A1X1VXU9</accession>
<dbReference type="Proteomes" id="UP000193738">
    <property type="component" value="Unassembled WGS sequence"/>
</dbReference>
<organism evidence="2 3">
    <name type="scientific">Mycobacterium gastri</name>
    <dbReference type="NCBI Taxonomy" id="1777"/>
    <lineage>
        <taxon>Bacteria</taxon>
        <taxon>Bacillati</taxon>
        <taxon>Actinomycetota</taxon>
        <taxon>Actinomycetes</taxon>
        <taxon>Mycobacteriales</taxon>
        <taxon>Mycobacteriaceae</taxon>
        <taxon>Mycobacterium</taxon>
    </lineage>
</organism>
<feature type="compositionally biased region" description="Basic and acidic residues" evidence="1">
    <location>
        <begin position="73"/>
        <end position="82"/>
    </location>
</feature>
<feature type="region of interest" description="Disordered" evidence="1">
    <location>
        <begin position="65"/>
        <end position="92"/>
    </location>
</feature>
<evidence type="ECO:0000256" key="1">
    <source>
        <dbReference type="SAM" id="MobiDB-lite"/>
    </source>
</evidence>
<evidence type="ECO:0000313" key="2">
    <source>
        <dbReference type="EMBL" id="ORV74623.1"/>
    </source>
</evidence>
<protein>
    <submittedName>
        <fullName evidence="2">Uncharacterized protein</fullName>
    </submittedName>
</protein>
<name>A0A1X1VXU9_MYCGS</name>
<comment type="caution">
    <text evidence="2">The sequence shown here is derived from an EMBL/GenBank/DDBJ whole genome shotgun (WGS) entry which is preliminary data.</text>
</comment>
<dbReference type="STRING" id="1777.AWC07_24940"/>
<dbReference type="EMBL" id="LQOX01000056">
    <property type="protein sequence ID" value="ORV74623.1"/>
    <property type="molecule type" value="Genomic_DNA"/>
</dbReference>
<sequence>MKLYLITTAEAMPVAWWLADPKIGEREVAAEPFAHTRDLGALRKKMIALADKGLSSTELQRHCADPLNVPLVRPDRNDEKPPRYGNLTGMRQ</sequence>
<proteinExistence type="predicted"/>
<keyword evidence="3" id="KW-1185">Reference proteome</keyword>
<evidence type="ECO:0000313" key="3">
    <source>
        <dbReference type="Proteomes" id="UP000193738"/>
    </source>
</evidence>
<gene>
    <name evidence="2" type="ORF">AWC07_24940</name>
</gene>